<dbReference type="InterPro" id="IPR000182">
    <property type="entry name" value="GNAT_dom"/>
</dbReference>
<keyword evidence="2 4" id="KW-0012">Acyltransferase</keyword>
<dbReference type="Pfam" id="PF00583">
    <property type="entry name" value="Acetyltransf_1"/>
    <property type="match status" value="1"/>
</dbReference>
<protein>
    <submittedName>
        <fullName evidence="4">GNAT family N-acetyltransferase</fullName>
        <ecNumber evidence="4">2.3.-.-</ecNumber>
    </submittedName>
</protein>
<dbReference type="Gene3D" id="3.40.630.30">
    <property type="match status" value="1"/>
</dbReference>
<comment type="caution">
    <text evidence="4">The sequence shown here is derived from an EMBL/GenBank/DDBJ whole genome shotgun (WGS) entry which is preliminary data.</text>
</comment>
<keyword evidence="1 4" id="KW-0808">Transferase</keyword>
<evidence type="ECO:0000313" key="5">
    <source>
        <dbReference type="Proteomes" id="UP001595829"/>
    </source>
</evidence>
<reference evidence="5" key="1">
    <citation type="journal article" date="2019" name="Int. J. Syst. Evol. Microbiol.">
        <title>The Global Catalogue of Microorganisms (GCM) 10K type strain sequencing project: providing services to taxonomists for standard genome sequencing and annotation.</title>
        <authorList>
            <consortium name="The Broad Institute Genomics Platform"/>
            <consortium name="The Broad Institute Genome Sequencing Center for Infectious Disease"/>
            <person name="Wu L."/>
            <person name="Ma J."/>
        </authorList>
    </citation>
    <scope>NUCLEOTIDE SEQUENCE [LARGE SCALE GENOMIC DNA]</scope>
    <source>
        <strain evidence="5">CGMCC 4.1648</strain>
    </source>
</reference>
<evidence type="ECO:0000256" key="1">
    <source>
        <dbReference type="ARBA" id="ARBA00022679"/>
    </source>
</evidence>
<dbReference type="SUPFAM" id="SSF55729">
    <property type="entry name" value="Acyl-CoA N-acyltransferases (Nat)"/>
    <property type="match status" value="1"/>
</dbReference>
<dbReference type="RefSeq" id="WP_345687444.1">
    <property type="nucleotide sequence ID" value="NZ_BAABIT010000001.1"/>
</dbReference>
<name>A0ABV9XA11_9ACTN</name>
<gene>
    <name evidence="4" type="ORF">ACFPM3_07455</name>
</gene>
<dbReference type="PROSITE" id="PS51186">
    <property type="entry name" value="GNAT"/>
    <property type="match status" value="1"/>
</dbReference>
<sequence>MDDHTLRIEPLTAARIRAEAGEGLAVLLQDAVHSGASVGFLAPLEATDAASWWLSAAEEAESGARSVWAARGPGEAVLGVVTLVRASYPNQRHRGEISKLLVHRAARGRGLGRTLLETAERAAAEAGLTLLVLDTESGSPAEGLYRTAGWTRAGTIPGYAGDPAGVPRPTTYYYKALERP</sequence>
<feature type="domain" description="N-acetyltransferase" evidence="3">
    <location>
        <begin position="6"/>
        <end position="178"/>
    </location>
</feature>
<evidence type="ECO:0000313" key="4">
    <source>
        <dbReference type="EMBL" id="MFC5021971.1"/>
    </source>
</evidence>
<dbReference type="PANTHER" id="PTHR43877:SF2">
    <property type="entry name" value="AMINOALKYLPHOSPHONATE N-ACETYLTRANSFERASE-RELATED"/>
    <property type="match status" value="1"/>
</dbReference>
<dbReference type="InterPro" id="IPR016181">
    <property type="entry name" value="Acyl_CoA_acyltransferase"/>
</dbReference>
<organism evidence="4 5">
    <name type="scientific">Streptomyces coeruleoprunus</name>
    <dbReference type="NCBI Taxonomy" id="285563"/>
    <lineage>
        <taxon>Bacteria</taxon>
        <taxon>Bacillati</taxon>
        <taxon>Actinomycetota</taxon>
        <taxon>Actinomycetes</taxon>
        <taxon>Kitasatosporales</taxon>
        <taxon>Streptomycetaceae</taxon>
        <taxon>Streptomyces</taxon>
    </lineage>
</organism>
<dbReference type="CDD" id="cd04301">
    <property type="entry name" value="NAT_SF"/>
    <property type="match status" value="1"/>
</dbReference>
<dbReference type="EMBL" id="JBHSJD010000005">
    <property type="protein sequence ID" value="MFC5021971.1"/>
    <property type="molecule type" value="Genomic_DNA"/>
</dbReference>
<evidence type="ECO:0000256" key="2">
    <source>
        <dbReference type="ARBA" id="ARBA00023315"/>
    </source>
</evidence>
<dbReference type="PANTHER" id="PTHR43877">
    <property type="entry name" value="AMINOALKYLPHOSPHONATE N-ACETYLTRANSFERASE-RELATED-RELATED"/>
    <property type="match status" value="1"/>
</dbReference>
<dbReference type="GO" id="GO:0016746">
    <property type="term" value="F:acyltransferase activity"/>
    <property type="evidence" value="ECO:0007669"/>
    <property type="project" value="UniProtKB-KW"/>
</dbReference>
<dbReference type="Proteomes" id="UP001595829">
    <property type="component" value="Unassembled WGS sequence"/>
</dbReference>
<keyword evidence="5" id="KW-1185">Reference proteome</keyword>
<evidence type="ECO:0000259" key="3">
    <source>
        <dbReference type="PROSITE" id="PS51186"/>
    </source>
</evidence>
<dbReference type="EC" id="2.3.-.-" evidence="4"/>
<proteinExistence type="predicted"/>
<dbReference type="InterPro" id="IPR050832">
    <property type="entry name" value="Bact_Acetyltransf"/>
</dbReference>
<accession>A0ABV9XA11</accession>